<keyword evidence="3" id="KW-1185">Reference proteome</keyword>
<accession>A0AA38H4N0</accession>
<dbReference type="EMBL" id="JAKWFO010000014">
    <property type="protein sequence ID" value="KAI9632574.1"/>
    <property type="molecule type" value="Genomic_DNA"/>
</dbReference>
<feature type="compositionally biased region" description="Polar residues" evidence="1">
    <location>
        <begin position="1"/>
        <end position="15"/>
    </location>
</feature>
<dbReference type="RefSeq" id="XP_052942351.1">
    <property type="nucleotide sequence ID" value="XM_053088027.1"/>
</dbReference>
<organism evidence="2 3">
    <name type="scientific">Dioszegia hungarica</name>
    <dbReference type="NCBI Taxonomy" id="4972"/>
    <lineage>
        <taxon>Eukaryota</taxon>
        <taxon>Fungi</taxon>
        <taxon>Dikarya</taxon>
        <taxon>Basidiomycota</taxon>
        <taxon>Agaricomycotina</taxon>
        <taxon>Tremellomycetes</taxon>
        <taxon>Tremellales</taxon>
        <taxon>Bulleribasidiaceae</taxon>
        <taxon>Dioszegia</taxon>
    </lineage>
</organism>
<evidence type="ECO:0000313" key="3">
    <source>
        <dbReference type="Proteomes" id="UP001164286"/>
    </source>
</evidence>
<comment type="caution">
    <text evidence="2">The sequence shown here is derived from an EMBL/GenBank/DDBJ whole genome shotgun (WGS) entry which is preliminary data.</text>
</comment>
<name>A0AA38H4N0_9TREE</name>
<feature type="region of interest" description="Disordered" evidence="1">
    <location>
        <begin position="1"/>
        <end position="47"/>
    </location>
</feature>
<evidence type="ECO:0000313" key="2">
    <source>
        <dbReference type="EMBL" id="KAI9632574.1"/>
    </source>
</evidence>
<reference evidence="2" key="1">
    <citation type="journal article" date="2022" name="G3 (Bethesda)">
        <title>High quality genome of the basidiomycete yeast Dioszegia hungarica PDD-24b-2 isolated from cloud water.</title>
        <authorList>
            <person name="Jarrige D."/>
            <person name="Haridas S."/>
            <person name="Bleykasten-Grosshans C."/>
            <person name="Joly M."/>
            <person name="Nadalig T."/>
            <person name="Sancelme M."/>
            <person name="Vuilleumier S."/>
            <person name="Grigoriev I.V."/>
            <person name="Amato P."/>
            <person name="Bringel F."/>
        </authorList>
    </citation>
    <scope>NUCLEOTIDE SEQUENCE</scope>
    <source>
        <strain evidence="2">PDD-24b-2</strain>
    </source>
</reference>
<proteinExistence type="predicted"/>
<protein>
    <submittedName>
        <fullName evidence="2">Uncharacterized protein</fullName>
    </submittedName>
</protein>
<gene>
    <name evidence="2" type="ORF">MKK02DRAFT_30354</name>
</gene>
<sequence length="250" mass="26713">MPGPEAQSSTHTGQGLSREDVEAIQAAIKPAADGDGDSKNETANDDDPFQAIIAAMREVVEVIATKLALDAPDDSHVSPGRSPSRSRTLDAATRAVSYTLQELAHDVSSLIDLREQLAVAKESRIGGRADVGSGSTTRAADEAIAELARSLMVTEPAGGGDVDFEEYTPGDIEEMEEALAVQTSELHCSLKAMRSDIAAFEAPRVWTDTIFTWFWSDGMELILEDIGGKAMIRAWVNRRAEVGGIVSRVA</sequence>
<dbReference type="Proteomes" id="UP001164286">
    <property type="component" value="Unassembled WGS sequence"/>
</dbReference>
<dbReference type="AlphaFoldDB" id="A0AA38H4N0"/>
<evidence type="ECO:0000256" key="1">
    <source>
        <dbReference type="SAM" id="MobiDB-lite"/>
    </source>
</evidence>
<dbReference type="GeneID" id="77727232"/>